<dbReference type="AlphaFoldDB" id="A0A9Q0LYY4"/>
<evidence type="ECO:0000256" key="1">
    <source>
        <dbReference type="SAM" id="Phobius"/>
    </source>
</evidence>
<evidence type="ECO:0000313" key="3">
    <source>
        <dbReference type="Proteomes" id="UP001142055"/>
    </source>
</evidence>
<accession>A0A9Q0LYY4</accession>
<protein>
    <submittedName>
        <fullName evidence="2">Uncharacterized protein</fullName>
    </submittedName>
</protein>
<sequence>MAQTNANPMFTEQLINRICCNIINRLLISLNCFSTPINDLHQLDDGVILVELIECFEDTMFVKIPKFNQNNDKVRTALSRTRAISNMDYVEKWLQTEGVSIDSKRSIKEIFAEIRRSSQELNNFLNTFTKDELNDGTSLGSMLHKQQIAIYGRSIAYISALCYTIFTIFLKNGEQFRRIYKDYDFQVQPDELLHILFYTKWKLTEEELLLKDLEHMRLKDAYDLIEIENRRLTDICNLLNTKRDNSQQTIDSHLFINDEKHSSPQEKGERHSTYSTFDIQQKTNLNDNNNNFNETETCSSITISSLAEMKNVSIQTDICGLENEILVRYKFIESTKHDFVEYDDIKSIKETNHEKQVINQEISKQRSHESTQQPVESFAEVTKPNHKLDNISKHNNVNDVIEYDKNCQNEIIYDLDNFETNKMKVELALTGKRTLFTVHEHPDECKFEHVHQTKSPSNNLNDNKMANVIKPATIHSVHLENIDDEQLRNRILIARLLAELSYEKNKSMKQQQLRQTNQDYI</sequence>
<feature type="transmembrane region" description="Helical" evidence="1">
    <location>
        <begin position="150"/>
        <end position="170"/>
    </location>
</feature>
<reference evidence="2" key="1">
    <citation type="submission" date="2022-12" db="EMBL/GenBank/DDBJ databases">
        <title>Genome assemblies of Blomia tropicalis.</title>
        <authorList>
            <person name="Cui Y."/>
        </authorList>
    </citation>
    <scope>NUCLEOTIDE SEQUENCE</scope>
    <source>
        <tissue evidence="2">Adult mites</tissue>
    </source>
</reference>
<gene>
    <name evidence="2" type="ORF">RDWZM_008225</name>
</gene>
<proteinExistence type="predicted"/>
<dbReference type="EMBL" id="JAPWDV010000003">
    <property type="protein sequence ID" value="KAJ6217068.1"/>
    <property type="molecule type" value="Genomic_DNA"/>
</dbReference>
<keyword evidence="1" id="KW-0472">Membrane</keyword>
<organism evidence="2 3">
    <name type="scientific">Blomia tropicalis</name>
    <name type="common">Mite</name>
    <dbReference type="NCBI Taxonomy" id="40697"/>
    <lineage>
        <taxon>Eukaryota</taxon>
        <taxon>Metazoa</taxon>
        <taxon>Ecdysozoa</taxon>
        <taxon>Arthropoda</taxon>
        <taxon>Chelicerata</taxon>
        <taxon>Arachnida</taxon>
        <taxon>Acari</taxon>
        <taxon>Acariformes</taxon>
        <taxon>Sarcoptiformes</taxon>
        <taxon>Astigmata</taxon>
        <taxon>Glycyphagoidea</taxon>
        <taxon>Echimyopodidae</taxon>
        <taxon>Blomia</taxon>
    </lineage>
</organism>
<keyword evidence="1" id="KW-1133">Transmembrane helix</keyword>
<keyword evidence="1" id="KW-0812">Transmembrane</keyword>
<dbReference type="Proteomes" id="UP001142055">
    <property type="component" value="Chromosome 3"/>
</dbReference>
<comment type="caution">
    <text evidence="2">The sequence shown here is derived from an EMBL/GenBank/DDBJ whole genome shotgun (WGS) entry which is preliminary data.</text>
</comment>
<evidence type="ECO:0000313" key="2">
    <source>
        <dbReference type="EMBL" id="KAJ6217068.1"/>
    </source>
</evidence>
<keyword evidence="3" id="KW-1185">Reference proteome</keyword>
<name>A0A9Q0LYY4_BLOTA</name>